<sequence length="181" mass="19030">MRSDPDVTVRVCFTFWVSQWQLVELLTSTVKVSVSPTWGFLVSPVTFTDSCEPSHIVDDADGVDAKADGDGDSVRGADLLGLTADELAEGVADAHAVSVHDGSGVNDEAAGAADSFDPPASLAIPAITNATTTTTTTNNISRRTQYVCGDSGPTGSVRPRNDVIRLSSDGRPTPPEKRARR</sequence>
<gene>
    <name evidence="2" type="ORF">CacPP4_03060</name>
</gene>
<reference evidence="2 3" key="1">
    <citation type="submission" date="2019-06" db="EMBL/GenBank/DDBJ databases">
        <title>Complete genome sequence of Cutibacterium acnes subsp. acnes NBRC 107605.</title>
        <authorList>
            <person name="Miura T."/>
            <person name="Furukawa M."/>
            <person name="Shimamura M."/>
            <person name="Ohyama Y."/>
            <person name="Yamazoe A."/>
            <person name="Kawasaki H."/>
        </authorList>
    </citation>
    <scope>NUCLEOTIDE SEQUENCE [LARGE SCALE GENOMIC DNA]</scope>
    <source>
        <strain evidence="2 3">NBRC 107605</strain>
    </source>
</reference>
<dbReference type="Proteomes" id="UP000318594">
    <property type="component" value="Chromosome"/>
</dbReference>
<evidence type="ECO:0000313" key="2">
    <source>
        <dbReference type="EMBL" id="BBK83691.1"/>
    </source>
</evidence>
<evidence type="ECO:0000256" key="1">
    <source>
        <dbReference type="SAM" id="MobiDB-lite"/>
    </source>
</evidence>
<protein>
    <submittedName>
        <fullName evidence="2">Uncharacterized protein</fullName>
    </submittedName>
</protein>
<name>A0ABM7GWH0_CUTAC</name>
<proteinExistence type="predicted"/>
<accession>A0ABM7GWH0</accession>
<keyword evidence="3" id="KW-1185">Reference proteome</keyword>
<organism evidence="2 3">
    <name type="scientific">Cutibacterium acnes subsp. acnes</name>
    <dbReference type="NCBI Taxonomy" id="1734925"/>
    <lineage>
        <taxon>Bacteria</taxon>
        <taxon>Bacillati</taxon>
        <taxon>Actinomycetota</taxon>
        <taxon>Actinomycetes</taxon>
        <taxon>Propionibacteriales</taxon>
        <taxon>Propionibacteriaceae</taxon>
        <taxon>Cutibacterium</taxon>
    </lineage>
</organism>
<feature type="region of interest" description="Disordered" evidence="1">
    <location>
        <begin position="144"/>
        <end position="181"/>
    </location>
</feature>
<evidence type="ECO:0000313" key="3">
    <source>
        <dbReference type="Proteomes" id="UP000318594"/>
    </source>
</evidence>
<dbReference type="EMBL" id="AP019723">
    <property type="protein sequence ID" value="BBK83691.1"/>
    <property type="molecule type" value="Genomic_DNA"/>
</dbReference>